<evidence type="ECO:0000313" key="2">
    <source>
        <dbReference type="EMBL" id="NYS48426.1"/>
    </source>
</evidence>
<reference evidence="2 3" key="1">
    <citation type="submission" date="2020-07" db="EMBL/GenBank/DDBJ databases">
        <title>MOT database genomes.</title>
        <authorList>
            <person name="Joseph S."/>
            <person name="Aduse-Opoku J."/>
            <person name="Hashim A."/>
            <person name="Wade W."/>
            <person name="Curtis M."/>
        </authorList>
    </citation>
    <scope>NUCLEOTIDE SEQUENCE [LARGE SCALE GENOMIC DNA]</scope>
    <source>
        <strain evidence="2 3">CCW311</strain>
    </source>
</reference>
<dbReference type="PANTHER" id="PTHR10948:SF23">
    <property type="entry name" value="TRANSPOSASE INSI FOR INSERTION SEQUENCE ELEMENT IS30A-RELATED"/>
    <property type="match status" value="1"/>
</dbReference>
<accession>A0A7Z0RPX4</accession>
<dbReference type="InterPro" id="IPR051917">
    <property type="entry name" value="Transposase-Integrase"/>
</dbReference>
<evidence type="ECO:0000313" key="3">
    <source>
        <dbReference type="Proteomes" id="UP000563349"/>
    </source>
</evidence>
<name>A0A7Z0RPX4_9STRE</name>
<dbReference type="InterPro" id="IPR036397">
    <property type="entry name" value="RNaseH_sf"/>
</dbReference>
<dbReference type="GO" id="GO:0032196">
    <property type="term" value="P:transposition"/>
    <property type="evidence" value="ECO:0007669"/>
    <property type="project" value="TreeGrafter"/>
</dbReference>
<sequence>TDRRSRHQIIRLIPDKTAQSVNQALKQILKEHQILSITADNGGEFNQLSAVFPEEHIYYAHPYSSWERGTNENHNRLIRRWLPKGTKETTPKEVAFIENWINNYPKKCLDYKSPKEFLSGG</sequence>
<keyword evidence="3" id="KW-1185">Reference proteome</keyword>
<dbReference type="NCBIfam" id="NF033563">
    <property type="entry name" value="transpos_IS30"/>
    <property type="match status" value="1"/>
</dbReference>
<evidence type="ECO:0000259" key="1">
    <source>
        <dbReference type="PROSITE" id="PS50994"/>
    </source>
</evidence>
<dbReference type="GO" id="GO:0005829">
    <property type="term" value="C:cytosol"/>
    <property type="evidence" value="ECO:0007669"/>
    <property type="project" value="TreeGrafter"/>
</dbReference>
<dbReference type="RefSeq" id="WP_179923151.1">
    <property type="nucleotide sequence ID" value="NZ_JACBYG010000002.1"/>
</dbReference>
<dbReference type="PANTHER" id="PTHR10948">
    <property type="entry name" value="TRANSPOSASE"/>
    <property type="match status" value="1"/>
</dbReference>
<protein>
    <submittedName>
        <fullName evidence="2">IS30 family transposase</fullName>
    </submittedName>
</protein>
<organism evidence="2 3">
    <name type="scientific">Streptococcus danieliae</name>
    <dbReference type="NCBI Taxonomy" id="747656"/>
    <lineage>
        <taxon>Bacteria</taxon>
        <taxon>Bacillati</taxon>
        <taxon>Bacillota</taxon>
        <taxon>Bacilli</taxon>
        <taxon>Lactobacillales</taxon>
        <taxon>Streptococcaceae</taxon>
        <taxon>Streptococcus</taxon>
    </lineage>
</organism>
<dbReference type="InterPro" id="IPR053392">
    <property type="entry name" value="Transposase_IS30-like"/>
</dbReference>
<feature type="non-terminal residue" evidence="2">
    <location>
        <position position="1"/>
    </location>
</feature>
<dbReference type="InterPro" id="IPR001584">
    <property type="entry name" value="Integrase_cat-core"/>
</dbReference>
<gene>
    <name evidence="2" type="ORF">HZY93_00225</name>
</gene>
<dbReference type="GO" id="GO:0004803">
    <property type="term" value="F:transposase activity"/>
    <property type="evidence" value="ECO:0007669"/>
    <property type="project" value="TreeGrafter"/>
</dbReference>
<dbReference type="SUPFAM" id="SSF53098">
    <property type="entry name" value="Ribonuclease H-like"/>
    <property type="match status" value="1"/>
</dbReference>
<dbReference type="GO" id="GO:0015074">
    <property type="term" value="P:DNA integration"/>
    <property type="evidence" value="ECO:0007669"/>
    <property type="project" value="InterPro"/>
</dbReference>
<dbReference type="EMBL" id="JACBYG010000002">
    <property type="protein sequence ID" value="NYS48426.1"/>
    <property type="molecule type" value="Genomic_DNA"/>
</dbReference>
<dbReference type="Proteomes" id="UP000563349">
    <property type="component" value="Unassembled WGS sequence"/>
</dbReference>
<dbReference type="InterPro" id="IPR012337">
    <property type="entry name" value="RNaseH-like_sf"/>
</dbReference>
<comment type="caution">
    <text evidence="2">The sequence shown here is derived from an EMBL/GenBank/DDBJ whole genome shotgun (WGS) entry which is preliminary data.</text>
</comment>
<dbReference type="AlphaFoldDB" id="A0A7Z0RPX4"/>
<dbReference type="Gene3D" id="3.30.420.10">
    <property type="entry name" value="Ribonuclease H-like superfamily/Ribonuclease H"/>
    <property type="match status" value="1"/>
</dbReference>
<dbReference type="GO" id="GO:0003676">
    <property type="term" value="F:nucleic acid binding"/>
    <property type="evidence" value="ECO:0007669"/>
    <property type="project" value="InterPro"/>
</dbReference>
<proteinExistence type="predicted"/>
<feature type="domain" description="Integrase catalytic" evidence="1">
    <location>
        <begin position="1"/>
        <end position="121"/>
    </location>
</feature>
<dbReference type="PROSITE" id="PS50994">
    <property type="entry name" value="INTEGRASE"/>
    <property type="match status" value="1"/>
</dbReference>